<dbReference type="GO" id="GO:0046872">
    <property type="term" value="F:metal ion binding"/>
    <property type="evidence" value="ECO:0007669"/>
    <property type="project" value="UniProtKB-KW"/>
</dbReference>
<evidence type="ECO:0000256" key="2">
    <source>
        <dbReference type="ARBA" id="ARBA00022833"/>
    </source>
</evidence>
<dbReference type="PANTHER" id="PTHR47660">
    <property type="entry name" value="TRANSCRIPTION FACTOR WITH C2H2 AND ZN(2)-CYS(6) DNA BINDING DOMAIN (EUROFUNG)-RELATED-RELATED"/>
    <property type="match status" value="1"/>
</dbReference>
<feature type="region of interest" description="Disordered" evidence="6">
    <location>
        <begin position="1"/>
        <end position="58"/>
    </location>
</feature>
<protein>
    <recommendedName>
        <fullName evidence="9">Transcription factor domain-containing protein</fullName>
    </recommendedName>
</protein>
<dbReference type="Proteomes" id="UP000182235">
    <property type="component" value="Unassembled WGS sequence"/>
</dbReference>
<keyword evidence="5" id="KW-0539">Nucleus</keyword>
<dbReference type="PANTHER" id="PTHR47660:SF3">
    <property type="entry name" value="FINGER DOMAIN PROTEIN, PUTATIVE (AFU_ORTHOLOGUE AFUA_4G03310)-RELATED"/>
    <property type="match status" value="1"/>
</dbReference>
<dbReference type="OrthoDB" id="2441642at2759"/>
<evidence type="ECO:0000256" key="4">
    <source>
        <dbReference type="ARBA" id="ARBA00023163"/>
    </source>
</evidence>
<feature type="compositionally biased region" description="Basic and acidic residues" evidence="6">
    <location>
        <begin position="42"/>
        <end position="52"/>
    </location>
</feature>
<keyword evidence="1" id="KW-0479">Metal-binding</keyword>
<evidence type="ECO:0000256" key="3">
    <source>
        <dbReference type="ARBA" id="ARBA00023015"/>
    </source>
</evidence>
<reference evidence="7 8" key="1">
    <citation type="submission" date="2015-07" db="EMBL/GenBank/DDBJ databases">
        <title>Emmonsia species relationships and genome sequence.</title>
        <authorList>
            <consortium name="The Broad Institute Genomics Platform"/>
            <person name="Cuomo C.A."/>
            <person name="Munoz J.F."/>
            <person name="Imamovic A."/>
            <person name="Priest M.E."/>
            <person name="Young S."/>
            <person name="Clay O.K."/>
            <person name="McEwen J.G."/>
        </authorList>
    </citation>
    <scope>NUCLEOTIDE SEQUENCE [LARGE SCALE GENOMIC DNA]</scope>
    <source>
        <strain evidence="7 8">UAMH 9510</strain>
    </source>
</reference>
<keyword evidence="8" id="KW-1185">Reference proteome</keyword>
<evidence type="ECO:0000256" key="1">
    <source>
        <dbReference type="ARBA" id="ARBA00022723"/>
    </source>
</evidence>
<gene>
    <name evidence="7" type="ORF">AJ78_00502</name>
</gene>
<evidence type="ECO:0000256" key="6">
    <source>
        <dbReference type="SAM" id="MobiDB-lite"/>
    </source>
</evidence>
<dbReference type="EMBL" id="LGRN01000008">
    <property type="protein sequence ID" value="OJD19531.1"/>
    <property type="molecule type" value="Genomic_DNA"/>
</dbReference>
<keyword evidence="3" id="KW-0805">Transcription regulation</keyword>
<dbReference type="AlphaFoldDB" id="A0A1J9QH55"/>
<dbReference type="VEuPathDB" id="FungiDB:AJ78_00502"/>
<dbReference type="STRING" id="1447872.A0A1J9QH55"/>
<evidence type="ECO:0000256" key="5">
    <source>
        <dbReference type="ARBA" id="ARBA00023242"/>
    </source>
</evidence>
<sequence length="425" mass="47620">MCGRSTSKPPAKGLPLRKAFCQYPTTPGMTPESEGPEISVSDIHEPPQKDYQKYSSTPQGDRILEHEPLYNGLNPGCELPTPESECLDFHSLLPPPPPLGAMESELTPTLGEFTAFDPLNYDDALIRNMPDFNNENSIRLVSSVQPPSPTMKLSQHSMEVILRVTRTWPRMMAKGNQLPPIIHPSQLSNGNIATPLANCFAISKMWDGQRRGGINLVQQTVKKEIQAIISLFHTFDERDLVAALQALTIYELILLFPSNDQLSVSRLDVKLVKQLSAISRYVVTTGVVLEEESKRTRPLHECWISVSCKRRALVSLCTIQWAYTVYHGIPAFGCTELHHIPAPAAKYLWQATSSEQWEPLYNRWLAQWDGPYFCLGELLGINSGVRVDPRAELWIEEADEFGMIFVAIVNALERGPELDCTLIPD</sequence>
<evidence type="ECO:0008006" key="9">
    <source>
        <dbReference type="Google" id="ProtNLM"/>
    </source>
</evidence>
<keyword evidence="4" id="KW-0804">Transcription</keyword>
<evidence type="ECO:0000313" key="8">
    <source>
        <dbReference type="Proteomes" id="UP000182235"/>
    </source>
</evidence>
<organism evidence="7 8">
    <name type="scientific">Emergomyces pasteurianus Ep9510</name>
    <dbReference type="NCBI Taxonomy" id="1447872"/>
    <lineage>
        <taxon>Eukaryota</taxon>
        <taxon>Fungi</taxon>
        <taxon>Dikarya</taxon>
        <taxon>Ascomycota</taxon>
        <taxon>Pezizomycotina</taxon>
        <taxon>Eurotiomycetes</taxon>
        <taxon>Eurotiomycetidae</taxon>
        <taxon>Onygenales</taxon>
        <taxon>Ajellomycetaceae</taxon>
        <taxon>Emergomyces</taxon>
    </lineage>
</organism>
<accession>A0A1J9QH55</accession>
<keyword evidence="2" id="KW-0862">Zinc</keyword>
<name>A0A1J9QH55_9EURO</name>
<evidence type="ECO:0000313" key="7">
    <source>
        <dbReference type="EMBL" id="OJD19531.1"/>
    </source>
</evidence>
<comment type="caution">
    <text evidence="7">The sequence shown here is derived from an EMBL/GenBank/DDBJ whole genome shotgun (WGS) entry which is preliminary data.</text>
</comment>
<proteinExistence type="predicted"/>